<dbReference type="InterPro" id="IPR033985">
    <property type="entry name" value="SusD-like_N"/>
</dbReference>
<dbReference type="Pfam" id="PF07980">
    <property type="entry name" value="SusD_RagB"/>
    <property type="match status" value="1"/>
</dbReference>
<reference evidence="10 11" key="1">
    <citation type="submission" date="2015-09" db="EMBL/GenBank/DDBJ databases">
        <authorList>
            <consortium name="Pathogen Informatics"/>
        </authorList>
    </citation>
    <scope>NUCLEOTIDE SEQUENCE [LARGE SCALE GENOMIC DNA]</scope>
    <source>
        <strain evidence="10 11">2789STDY5834945</strain>
    </source>
</reference>
<dbReference type="RefSeq" id="WP_055218913.1">
    <property type="nucleotide sequence ID" value="NZ_CZBI01000003.1"/>
</dbReference>
<name>A0A174STL7_BACT4</name>
<dbReference type="EMBL" id="CZBI01000003">
    <property type="protein sequence ID" value="CUP97899.1"/>
    <property type="molecule type" value="Genomic_DNA"/>
</dbReference>
<protein>
    <submittedName>
        <fullName evidence="10">RagB/SusD domain protein</fullName>
    </submittedName>
</protein>
<evidence type="ECO:0000313" key="10">
    <source>
        <dbReference type="EMBL" id="CUP97899.1"/>
    </source>
</evidence>
<feature type="chain" id="PRO_5008033277" evidence="7">
    <location>
        <begin position="24"/>
        <end position="594"/>
    </location>
</feature>
<evidence type="ECO:0000256" key="4">
    <source>
        <dbReference type="ARBA" id="ARBA00023136"/>
    </source>
</evidence>
<evidence type="ECO:0000259" key="8">
    <source>
        <dbReference type="Pfam" id="PF07980"/>
    </source>
</evidence>
<accession>A0A174STL7</accession>
<keyword evidence="3 7" id="KW-0732">Signal</keyword>
<proteinExistence type="inferred from homology"/>
<dbReference type="Proteomes" id="UP000095541">
    <property type="component" value="Unassembled WGS sequence"/>
</dbReference>
<comment type="similarity">
    <text evidence="2">Belongs to the SusD family.</text>
</comment>
<evidence type="ECO:0000259" key="9">
    <source>
        <dbReference type="Pfam" id="PF14322"/>
    </source>
</evidence>
<organism evidence="10 11">
    <name type="scientific">Bacteroides thetaiotaomicron</name>
    <dbReference type="NCBI Taxonomy" id="818"/>
    <lineage>
        <taxon>Bacteria</taxon>
        <taxon>Pseudomonadati</taxon>
        <taxon>Bacteroidota</taxon>
        <taxon>Bacteroidia</taxon>
        <taxon>Bacteroidales</taxon>
        <taxon>Bacteroidaceae</taxon>
        <taxon>Bacteroides</taxon>
    </lineage>
</organism>
<keyword evidence="4" id="KW-0472">Membrane</keyword>
<dbReference type="GO" id="GO:0009279">
    <property type="term" value="C:cell outer membrane"/>
    <property type="evidence" value="ECO:0007669"/>
    <property type="project" value="UniProtKB-SubCell"/>
</dbReference>
<feature type="signal peptide" evidence="7">
    <location>
        <begin position="1"/>
        <end position="23"/>
    </location>
</feature>
<evidence type="ECO:0000256" key="2">
    <source>
        <dbReference type="ARBA" id="ARBA00006275"/>
    </source>
</evidence>
<gene>
    <name evidence="10" type="ORF">ERS852557_02328</name>
</gene>
<keyword evidence="5" id="KW-0998">Cell outer membrane</keyword>
<dbReference type="SUPFAM" id="SSF48452">
    <property type="entry name" value="TPR-like"/>
    <property type="match status" value="1"/>
</dbReference>
<feature type="domain" description="RagB/SusD" evidence="8">
    <location>
        <begin position="278"/>
        <end position="593"/>
    </location>
</feature>
<evidence type="ECO:0000256" key="3">
    <source>
        <dbReference type="ARBA" id="ARBA00022729"/>
    </source>
</evidence>
<dbReference type="InterPro" id="IPR012944">
    <property type="entry name" value="SusD_RagB_dom"/>
</dbReference>
<dbReference type="PROSITE" id="PS51257">
    <property type="entry name" value="PROKAR_LIPOPROTEIN"/>
    <property type="match status" value="1"/>
</dbReference>
<dbReference type="AlphaFoldDB" id="A0A174STL7"/>
<sequence>MKKNWLSYTLVSALLSGALTSCSDSFLDLKDPNHFTNENFWQDKADAESALATAYSPIKYQMNGYYGAFDGWLNLNSRGDDIFTILNEEASMWDIATFQNSATTGNDPYGALYAGIQRANIVLKYIDQVPASGITESDRAMIKDEALTLRAYQYFLLVNNYGDVPLRLVPSNEDDPNKTASPEAEIWQQIEKDLTDAINDGNLPENRPAEQKGRIEKGAAIAILGKVYATQHKYKEAKETLKGLIDSSYSPFGTSGKRYRLMENFVDNFTTANENNAESVFELQYSSDGDMSWGNESGISLGSSLAQFVGPAKSGGWAKLMPSAFLVSEFTTETRGSKPTIQVPDLDQDGNPQFNEDGTQKMKTIANPDKTAEPNSKYDKRIYASMFFTPEEYGDWVTEENGWYDGKFYGGLFTMDDLWTGNASKMAGGAPIFNVSQATGAQIGKFLLKKYTAHYVKSKSADNMGNVEGRANNVRVIRFAEVLLLYAEACAKEADKDGANWALNEIRQRAGLPKKDFQQPELMKEIEHQCLLEFFGEGHRFDDLKRWYTTAQIQMILKGNDKQGAYNFREKHKYFPIPAGELNNSSVEQNKYWK</sequence>
<evidence type="ECO:0000256" key="7">
    <source>
        <dbReference type="SAM" id="SignalP"/>
    </source>
</evidence>
<dbReference type="InterPro" id="IPR011990">
    <property type="entry name" value="TPR-like_helical_dom_sf"/>
</dbReference>
<dbReference type="Gene3D" id="1.25.40.390">
    <property type="match status" value="1"/>
</dbReference>
<evidence type="ECO:0000256" key="5">
    <source>
        <dbReference type="ARBA" id="ARBA00023237"/>
    </source>
</evidence>
<feature type="region of interest" description="Disordered" evidence="6">
    <location>
        <begin position="336"/>
        <end position="359"/>
    </location>
</feature>
<dbReference type="Pfam" id="PF14322">
    <property type="entry name" value="SusD-like_3"/>
    <property type="match status" value="1"/>
</dbReference>
<comment type="subcellular location">
    <subcellularLocation>
        <location evidence="1">Cell outer membrane</location>
    </subcellularLocation>
</comment>
<evidence type="ECO:0000256" key="1">
    <source>
        <dbReference type="ARBA" id="ARBA00004442"/>
    </source>
</evidence>
<evidence type="ECO:0000313" key="11">
    <source>
        <dbReference type="Proteomes" id="UP000095541"/>
    </source>
</evidence>
<feature type="domain" description="SusD-like N-terminal" evidence="9">
    <location>
        <begin position="26"/>
        <end position="228"/>
    </location>
</feature>
<evidence type="ECO:0000256" key="6">
    <source>
        <dbReference type="SAM" id="MobiDB-lite"/>
    </source>
</evidence>